<organism evidence="3 4">
    <name type="scientific">Phytophthora megakarya</name>
    <dbReference type="NCBI Taxonomy" id="4795"/>
    <lineage>
        <taxon>Eukaryota</taxon>
        <taxon>Sar</taxon>
        <taxon>Stramenopiles</taxon>
        <taxon>Oomycota</taxon>
        <taxon>Peronosporomycetes</taxon>
        <taxon>Peronosporales</taxon>
        <taxon>Peronosporaceae</taxon>
        <taxon>Phytophthora</taxon>
    </lineage>
</organism>
<dbReference type="GO" id="GO:0016887">
    <property type="term" value="F:ATP hydrolysis activity"/>
    <property type="evidence" value="ECO:0007669"/>
    <property type="project" value="RHEA"/>
</dbReference>
<feature type="domain" description="DNA helicase Pif1-like DEAD-box helicase" evidence="2">
    <location>
        <begin position="155"/>
        <end position="234"/>
    </location>
</feature>
<name>A0A225VH32_9STRA</name>
<keyword evidence="1" id="KW-0233">DNA recombination</keyword>
<dbReference type="InterPro" id="IPR010285">
    <property type="entry name" value="DNA_helicase_pif1-like_DEAD"/>
</dbReference>
<keyword evidence="1" id="KW-0227">DNA damage</keyword>
<accession>A0A225VH32</accession>
<dbReference type="OrthoDB" id="3366231at2759"/>
<comment type="caution">
    <text evidence="3">The sequence shown here is derived from an EMBL/GenBank/DDBJ whole genome shotgun (WGS) entry which is preliminary data.</text>
</comment>
<evidence type="ECO:0000259" key="2">
    <source>
        <dbReference type="Pfam" id="PF05970"/>
    </source>
</evidence>
<evidence type="ECO:0000313" key="4">
    <source>
        <dbReference type="Proteomes" id="UP000198211"/>
    </source>
</evidence>
<keyword evidence="1" id="KW-0067">ATP-binding</keyword>
<keyword evidence="1" id="KW-0547">Nucleotide-binding</keyword>
<dbReference type="Proteomes" id="UP000198211">
    <property type="component" value="Unassembled WGS sequence"/>
</dbReference>
<dbReference type="STRING" id="4795.A0A225VH32"/>
<dbReference type="Pfam" id="PF05970">
    <property type="entry name" value="PIF1"/>
    <property type="match status" value="1"/>
</dbReference>
<dbReference type="GO" id="GO:0006281">
    <property type="term" value="P:DNA repair"/>
    <property type="evidence" value="ECO:0007669"/>
    <property type="project" value="UniProtKB-KW"/>
</dbReference>
<dbReference type="PANTHER" id="PTHR10492">
    <property type="match status" value="1"/>
</dbReference>
<proteinExistence type="inferred from homology"/>
<dbReference type="EC" id="5.6.2.3" evidence="1"/>
<evidence type="ECO:0000256" key="1">
    <source>
        <dbReference type="RuleBase" id="RU363044"/>
    </source>
</evidence>
<dbReference type="GO" id="GO:0000723">
    <property type="term" value="P:telomere maintenance"/>
    <property type="evidence" value="ECO:0007669"/>
    <property type="project" value="InterPro"/>
</dbReference>
<dbReference type="AlphaFoldDB" id="A0A225VH32"/>
<gene>
    <name evidence="3" type="ORF">PHMEG_00023843</name>
</gene>
<reference evidence="4" key="1">
    <citation type="submission" date="2017-03" db="EMBL/GenBank/DDBJ databases">
        <title>Phytopthora megakarya and P. palmivora, two closely related causual agents of cacao black pod achieved similar genome size and gene model numbers by different mechanisms.</title>
        <authorList>
            <person name="Ali S."/>
            <person name="Shao J."/>
            <person name="Larry D.J."/>
            <person name="Kronmiller B."/>
            <person name="Shen D."/>
            <person name="Strem M.D."/>
            <person name="Melnick R.L."/>
            <person name="Guiltinan M.J."/>
            <person name="Tyler B.M."/>
            <person name="Meinhardt L.W."/>
            <person name="Bailey B.A."/>
        </authorList>
    </citation>
    <scope>NUCLEOTIDE SEQUENCE [LARGE SCALE GENOMIC DNA]</scope>
    <source>
        <strain evidence="4">zdho120</strain>
    </source>
</reference>
<comment type="cofactor">
    <cofactor evidence="1">
        <name>Mg(2+)</name>
        <dbReference type="ChEBI" id="CHEBI:18420"/>
    </cofactor>
</comment>
<sequence length="234" mass="26325">MGDKYVWQPRQRGGDKAICRLISISPKYINRYYLRLLLCYRRGPRSFEELKTVDGVVMETYKTAALSLGFLESDEESHRCLLKASCQMINNLQTIPVNNRFFVVQSIWHSEIYMNIYSQTGKIWKYATDVAFRERNRLLEAETSCNPDELTASVDSPGGTGKSFLLEKLLAYVRQKGCVALAVAGRGIAAQLLIGGKTAHSTFELPLERHGTSTCDIGSRSFEAALLKRTNTIV</sequence>
<dbReference type="GO" id="GO:0005524">
    <property type="term" value="F:ATP binding"/>
    <property type="evidence" value="ECO:0007669"/>
    <property type="project" value="UniProtKB-KW"/>
</dbReference>
<dbReference type="Gene3D" id="3.40.50.300">
    <property type="entry name" value="P-loop containing nucleotide triphosphate hydrolases"/>
    <property type="match status" value="1"/>
</dbReference>
<keyword evidence="1" id="KW-0347">Helicase</keyword>
<keyword evidence="4" id="KW-1185">Reference proteome</keyword>
<comment type="catalytic activity">
    <reaction evidence="1">
        <text>ATP + H2O = ADP + phosphate + H(+)</text>
        <dbReference type="Rhea" id="RHEA:13065"/>
        <dbReference type="ChEBI" id="CHEBI:15377"/>
        <dbReference type="ChEBI" id="CHEBI:15378"/>
        <dbReference type="ChEBI" id="CHEBI:30616"/>
        <dbReference type="ChEBI" id="CHEBI:43474"/>
        <dbReference type="ChEBI" id="CHEBI:456216"/>
        <dbReference type="EC" id="5.6.2.3"/>
    </reaction>
</comment>
<evidence type="ECO:0000313" key="3">
    <source>
        <dbReference type="EMBL" id="OWZ04279.1"/>
    </source>
</evidence>
<dbReference type="PANTHER" id="PTHR10492:SF57">
    <property type="entry name" value="ATP-DEPENDENT DNA HELICASE"/>
    <property type="match status" value="1"/>
</dbReference>
<comment type="similarity">
    <text evidence="1">Belongs to the helicase family.</text>
</comment>
<dbReference type="InterPro" id="IPR027417">
    <property type="entry name" value="P-loop_NTPase"/>
</dbReference>
<keyword evidence="1" id="KW-0378">Hydrolase</keyword>
<dbReference type="GO" id="GO:0043139">
    <property type="term" value="F:5'-3' DNA helicase activity"/>
    <property type="evidence" value="ECO:0007669"/>
    <property type="project" value="UniProtKB-EC"/>
</dbReference>
<protein>
    <recommendedName>
        <fullName evidence="1">ATP-dependent DNA helicase</fullName>
        <ecNumber evidence="1">5.6.2.3</ecNumber>
    </recommendedName>
</protein>
<dbReference type="EMBL" id="NBNE01005047">
    <property type="protein sequence ID" value="OWZ04279.1"/>
    <property type="molecule type" value="Genomic_DNA"/>
</dbReference>
<keyword evidence="1" id="KW-0234">DNA repair</keyword>
<dbReference type="GO" id="GO:0006310">
    <property type="term" value="P:DNA recombination"/>
    <property type="evidence" value="ECO:0007669"/>
    <property type="project" value="UniProtKB-KW"/>
</dbReference>